<dbReference type="Pfam" id="PF00293">
    <property type="entry name" value="NUDIX"/>
    <property type="match status" value="1"/>
</dbReference>
<dbReference type="InterPro" id="IPR000086">
    <property type="entry name" value="NUDIX_hydrolase_dom"/>
</dbReference>
<evidence type="ECO:0000313" key="7">
    <source>
        <dbReference type="Proteomes" id="UP000248039"/>
    </source>
</evidence>
<reference evidence="6 7" key="1">
    <citation type="submission" date="2018-03" db="EMBL/GenBank/DDBJ databases">
        <title>Bioinformatic expansion and discovery of thiopeptide antibiotics.</title>
        <authorList>
            <person name="Schwalen C.J."/>
            <person name="Hudson G.A."/>
            <person name="Mitchell D.A."/>
        </authorList>
    </citation>
    <scope>NUCLEOTIDE SEQUENCE [LARGE SCALE GENOMIC DNA]</scope>
    <source>
        <strain evidence="6 7">ATCC 21389</strain>
    </source>
</reference>
<keyword evidence="2" id="KW-0378">Hydrolase</keyword>
<evidence type="ECO:0000259" key="5">
    <source>
        <dbReference type="PROSITE" id="PS51462"/>
    </source>
</evidence>
<dbReference type="PROSITE" id="PS51462">
    <property type="entry name" value="NUDIX"/>
    <property type="match status" value="1"/>
</dbReference>
<keyword evidence="3" id="KW-0460">Magnesium</keyword>
<dbReference type="SUPFAM" id="SSF55811">
    <property type="entry name" value="Nudix"/>
    <property type="match status" value="1"/>
</dbReference>
<dbReference type="Proteomes" id="UP000248039">
    <property type="component" value="Unassembled WGS sequence"/>
</dbReference>
<gene>
    <name evidence="6" type="ORF">C7C46_03830</name>
</gene>
<evidence type="ECO:0000256" key="1">
    <source>
        <dbReference type="ARBA" id="ARBA00001946"/>
    </source>
</evidence>
<evidence type="ECO:0000256" key="3">
    <source>
        <dbReference type="ARBA" id="ARBA00022842"/>
    </source>
</evidence>
<name>A0A2V4NMB3_9ACTN</name>
<dbReference type="PANTHER" id="PTHR43046:SF12">
    <property type="entry name" value="GDP-MANNOSE MANNOSYL HYDROLASE"/>
    <property type="match status" value="1"/>
</dbReference>
<evidence type="ECO:0000256" key="2">
    <source>
        <dbReference type="ARBA" id="ARBA00022801"/>
    </source>
</evidence>
<comment type="caution">
    <text evidence="6">The sequence shown here is derived from an EMBL/GenBank/DDBJ whole genome shotgun (WGS) entry which is preliminary data.</text>
</comment>
<dbReference type="PROSITE" id="PS00893">
    <property type="entry name" value="NUDIX_BOX"/>
    <property type="match status" value="1"/>
</dbReference>
<evidence type="ECO:0000313" key="6">
    <source>
        <dbReference type="EMBL" id="PYC87654.1"/>
    </source>
</evidence>
<dbReference type="GO" id="GO:0016787">
    <property type="term" value="F:hydrolase activity"/>
    <property type="evidence" value="ECO:0007669"/>
    <property type="project" value="UniProtKB-KW"/>
</dbReference>
<sequence length="148" mass="15963">MSDARHQPGRPGAHRADYVPVHARTPGGAAHQGEKCAEAAARELAEETGIRRRLTQLLAVDQTPADPRSGAAEGLNVVFDGGTLTPEEEAALSIPAKAHAEIEALVWLSREELDDKCEPYQARRIKHALAAREFNQSLPALFRGELAA</sequence>
<feature type="region of interest" description="Disordered" evidence="4">
    <location>
        <begin position="1"/>
        <end position="32"/>
    </location>
</feature>
<dbReference type="InterPro" id="IPR020084">
    <property type="entry name" value="NUDIX_hydrolase_CS"/>
</dbReference>
<dbReference type="PANTHER" id="PTHR43046">
    <property type="entry name" value="GDP-MANNOSE MANNOSYL HYDROLASE"/>
    <property type="match status" value="1"/>
</dbReference>
<accession>A0A2V4NMB3</accession>
<keyword evidence="7" id="KW-1185">Reference proteome</keyword>
<organism evidence="6 7">
    <name type="scientific">Streptomyces tateyamensis</name>
    <dbReference type="NCBI Taxonomy" id="565073"/>
    <lineage>
        <taxon>Bacteria</taxon>
        <taxon>Bacillati</taxon>
        <taxon>Actinomycetota</taxon>
        <taxon>Actinomycetes</taxon>
        <taxon>Kitasatosporales</taxon>
        <taxon>Streptomycetaceae</taxon>
        <taxon>Streptomyces</taxon>
    </lineage>
</organism>
<proteinExistence type="predicted"/>
<dbReference type="Gene3D" id="3.90.79.10">
    <property type="entry name" value="Nucleoside Triphosphate Pyrophosphohydrolase"/>
    <property type="match status" value="1"/>
</dbReference>
<evidence type="ECO:0000256" key="4">
    <source>
        <dbReference type="SAM" id="MobiDB-lite"/>
    </source>
</evidence>
<dbReference type="InterPro" id="IPR015797">
    <property type="entry name" value="NUDIX_hydrolase-like_dom_sf"/>
</dbReference>
<protein>
    <recommendedName>
        <fullName evidence="5">Nudix hydrolase domain-containing protein</fullName>
    </recommendedName>
</protein>
<dbReference type="RefSeq" id="WP_110665669.1">
    <property type="nucleotide sequence ID" value="NZ_PYBW01000012.1"/>
</dbReference>
<dbReference type="AlphaFoldDB" id="A0A2V4NMB3"/>
<dbReference type="EMBL" id="PYBW01000012">
    <property type="protein sequence ID" value="PYC87654.1"/>
    <property type="molecule type" value="Genomic_DNA"/>
</dbReference>
<comment type="cofactor">
    <cofactor evidence="1">
        <name>Mg(2+)</name>
        <dbReference type="ChEBI" id="CHEBI:18420"/>
    </cofactor>
</comment>
<dbReference type="OrthoDB" id="3872197at2"/>
<feature type="domain" description="Nudix hydrolase" evidence="5">
    <location>
        <begin position="1"/>
        <end position="133"/>
    </location>
</feature>